<dbReference type="AlphaFoldDB" id="A0A7J6S5N2"/>
<proteinExistence type="predicted"/>
<comment type="caution">
    <text evidence="2">The sequence shown here is derived from an EMBL/GenBank/DDBJ whole genome shotgun (WGS) entry which is preliminary data.</text>
</comment>
<protein>
    <submittedName>
        <fullName evidence="2">DUF895 domain membrane protein</fullName>
    </submittedName>
</protein>
<feature type="non-terminal residue" evidence="2">
    <location>
        <position position="1"/>
    </location>
</feature>
<gene>
    <name evidence="2" type="primary">MFSD11_5</name>
    <name evidence="2" type="ORF">FOZ62_022330</name>
</gene>
<dbReference type="EMBL" id="JABANM010017678">
    <property type="protein sequence ID" value="KAF4727360.1"/>
    <property type="molecule type" value="Genomic_DNA"/>
</dbReference>
<dbReference type="Proteomes" id="UP000574390">
    <property type="component" value="Unassembled WGS sequence"/>
</dbReference>
<feature type="non-terminal residue" evidence="2">
    <location>
        <position position="159"/>
    </location>
</feature>
<keyword evidence="1" id="KW-1133">Transmembrane helix</keyword>
<accession>A0A7J6S5N2</accession>
<keyword evidence="1" id="KW-0472">Membrane</keyword>
<dbReference type="SUPFAM" id="SSF103473">
    <property type="entry name" value="MFS general substrate transporter"/>
    <property type="match status" value="1"/>
</dbReference>
<name>A0A7J6S5N2_PEROL</name>
<sequence length="159" mass="17378">ARSRGLNSALYWVSQMAGAMAIGRMLDQPKLGVRTRALRALWWIIIGGTCVYIYGAFMEESLLTITRQGTPLDSVSNAAGSWSIILLLVAYGFLESVLQAYCYWLLGILAMGDTSVSAKYTGFYKSAQSLGAALGWALDTPAIGVSCRSQFWLCWLVFV</sequence>
<keyword evidence="1" id="KW-0812">Transmembrane</keyword>
<evidence type="ECO:0000256" key="1">
    <source>
        <dbReference type="SAM" id="Phobius"/>
    </source>
</evidence>
<feature type="transmembrane region" description="Helical" evidence="1">
    <location>
        <begin position="38"/>
        <end position="57"/>
    </location>
</feature>
<evidence type="ECO:0000313" key="3">
    <source>
        <dbReference type="Proteomes" id="UP000574390"/>
    </source>
</evidence>
<evidence type="ECO:0000313" key="2">
    <source>
        <dbReference type="EMBL" id="KAF4727360.1"/>
    </source>
</evidence>
<feature type="transmembrane region" description="Helical" evidence="1">
    <location>
        <begin position="82"/>
        <end position="106"/>
    </location>
</feature>
<dbReference type="InterPro" id="IPR036259">
    <property type="entry name" value="MFS_trans_sf"/>
</dbReference>
<organism evidence="2 3">
    <name type="scientific">Perkinsus olseni</name>
    <name type="common">Perkinsus atlanticus</name>
    <dbReference type="NCBI Taxonomy" id="32597"/>
    <lineage>
        <taxon>Eukaryota</taxon>
        <taxon>Sar</taxon>
        <taxon>Alveolata</taxon>
        <taxon>Perkinsozoa</taxon>
        <taxon>Perkinsea</taxon>
        <taxon>Perkinsida</taxon>
        <taxon>Perkinsidae</taxon>
        <taxon>Perkinsus</taxon>
    </lineage>
</organism>
<reference evidence="2 3" key="1">
    <citation type="submission" date="2020-04" db="EMBL/GenBank/DDBJ databases">
        <title>Perkinsus olseni comparative genomics.</title>
        <authorList>
            <person name="Bogema D.R."/>
        </authorList>
    </citation>
    <scope>NUCLEOTIDE SEQUENCE [LARGE SCALE GENOMIC DNA]</scope>
    <source>
        <strain evidence="2">ATCC PRA-205</strain>
    </source>
</reference>